<dbReference type="InterPro" id="IPR027417">
    <property type="entry name" value="P-loop_NTPase"/>
</dbReference>
<dbReference type="PANTHER" id="PTHR16305">
    <property type="entry name" value="TESTICULAR SOLUBLE ADENYLYL CYCLASE"/>
    <property type="match status" value="1"/>
</dbReference>
<dbReference type="RefSeq" id="WP_329512819.1">
    <property type="nucleotide sequence ID" value="NZ_BAAAYZ010000164.1"/>
</dbReference>
<dbReference type="EMBL" id="JAYWVC010000396">
    <property type="protein sequence ID" value="MED7828479.1"/>
    <property type="molecule type" value="Genomic_DNA"/>
</dbReference>
<protein>
    <submittedName>
        <fullName evidence="5">AAA family ATPase</fullName>
    </submittedName>
</protein>
<name>A0ABU7FWQ7_9ACTN</name>
<evidence type="ECO:0000313" key="6">
    <source>
        <dbReference type="Proteomes" id="UP001333996"/>
    </source>
</evidence>
<dbReference type="PANTHER" id="PTHR16305:SF35">
    <property type="entry name" value="TRANSCRIPTIONAL ACTIVATOR DOMAIN"/>
    <property type="match status" value="1"/>
</dbReference>
<dbReference type="Proteomes" id="UP001333996">
    <property type="component" value="Unassembled WGS sequence"/>
</dbReference>
<evidence type="ECO:0000256" key="2">
    <source>
        <dbReference type="ARBA" id="ARBA00022840"/>
    </source>
</evidence>
<comment type="caution">
    <text evidence="5">The sequence shown here is derived from an EMBL/GenBank/DDBJ whole genome shotgun (WGS) entry which is preliminary data.</text>
</comment>
<evidence type="ECO:0000256" key="3">
    <source>
        <dbReference type="SAM" id="MobiDB-lite"/>
    </source>
</evidence>
<feature type="domain" description="Orc1-like AAA ATPase" evidence="4">
    <location>
        <begin position="8"/>
        <end position="157"/>
    </location>
</feature>
<keyword evidence="1" id="KW-0547">Nucleotide-binding</keyword>
<feature type="region of interest" description="Disordered" evidence="3">
    <location>
        <begin position="433"/>
        <end position="453"/>
    </location>
</feature>
<proteinExistence type="predicted"/>
<organism evidence="5 6">
    <name type="scientific">Streptomyces chiangmaiensis</name>
    <dbReference type="NCBI Taxonomy" id="766497"/>
    <lineage>
        <taxon>Bacteria</taxon>
        <taxon>Bacillati</taxon>
        <taxon>Actinomycetota</taxon>
        <taxon>Actinomycetes</taxon>
        <taxon>Kitasatosporales</taxon>
        <taxon>Streptomycetaceae</taxon>
        <taxon>Streptomyces</taxon>
    </lineage>
</organism>
<keyword evidence="2" id="KW-0067">ATP-binding</keyword>
<evidence type="ECO:0000256" key="1">
    <source>
        <dbReference type="ARBA" id="ARBA00022741"/>
    </source>
</evidence>
<sequence>MTELDGSCIGRERECQQLSALASEGGGQALVIRGEAGLGKSSLLAWAVRQAEQQGHVVARAVGVEAEWALPFAGLHQLLYPLLRTSGAEDECPTVLDVVLGRVAGPAPSLMSLGTAVLDLLARVSSRKPVLVAIDDAQWFDGPSSEVCGFIGRRLTAGAVKMVVTIRCDSGSRFDTAAIPELHLGPLSDSAAQELLDTHYPQLDPQSRRIVLEHAEGNPLALLELPRCMERRDGELSLPNSVEPQWWVPLSRRLEQMYRPRLEALEPSVQLELLRGALDGVGSLSSAGASQEMRYRLRNVDEAVARGLVSVEPTSGNLFFRHPLVRSAVVHMATPNERRAAHSALARCHHNDVERRAGHLAAATVDPDEEVATELEAAARSATLRGGAATAVAWLTRAAELSEHTARRSRRLGDAAFVAGHSALFDQALQLVGSSDPPSRRASPPPQSSLPHTWSSISAATWNPCTGVWSRPLSAFIAGRLRTALTRCSLEC</sequence>
<dbReference type="InterPro" id="IPR041664">
    <property type="entry name" value="AAA_16"/>
</dbReference>
<reference evidence="5" key="1">
    <citation type="submission" date="2024-01" db="EMBL/GenBank/DDBJ databases">
        <title>First draft genome sequence data of TA4-1, the type strain of Gram-positive actinobacterium Streptomyces chiangmaiensis.</title>
        <authorList>
            <person name="Yasawong M."/>
            <person name="Nantapong N."/>
        </authorList>
    </citation>
    <scope>NUCLEOTIDE SEQUENCE</scope>
    <source>
        <strain evidence="5">TA4-1</strain>
    </source>
</reference>
<evidence type="ECO:0000259" key="4">
    <source>
        <dbReference type="Pfam" id="PF13191"/>
    </source>
</evidence>
<gene>
    <name evidence="5" type="ORF">VXC91_43160</name>
</gene>
<keyword evidence="6" id="KW-1185">Reference proteome</keyword>
<dbReference type="SUPFAM" id="SSF52540">
    <property type="entry name" value="P-loop containing nucleoside triphosphate hydrolases"/>
    <property type="match status" value="1"/>
</dbReference>
<accession>A0ABU7FWQ7</accession>
<dbReference type="Pfam" id="PF13191">
    <property type="entry name" value="AAA_16"/>
    <property type="match status" value="1"/>
</dbReference>
<evidence type="ECO:0000313" key="5">
    <source>
        <dbReference type="EMBL" id="MED7828479.1"/>
    </source>
</evidence>